<evidence type="ECO:0000256" key="2">
    <source>
        <dbReference type="ARBA" id="ARBA00007951"/>
    </source>
</evidence>
<dbReference type="Pfam" id="PF01120">
    <property type="entry name" value="Alpha_L_fucos"/>
    <property type="match status" value="1"/>
</dbReference>
<evidence type="ECO:0000256" key="1">
    <source>
        <dbReference type="ARBA" id="ARBA00004071"/>
    </source>
</evidence>
<dbReference type="EC" id="3.2.1.51" evidence="3"/>
<evidence type="ECO:0000313" key="10">
    <source>
        <dbReference type="Proteomes" id="UP001163105"/>
    </source>
</evidence>
<dbReference type="InterPro" id="IPR057739">
    <property type="entry name" value="Glyco_hydro_29_N"/>
</dbReference>
<evidence type="ECO:0000256" key="5">
    <source>
        <dbReference type="ARBA" id="ARBA00022801"/>
    </source>
</evidence>
<evidence type="ECO:0000256" key="3">
    <source>
        <dbReference type="ARBA" id="ARBA00012662"/>
    </source>
</evidence>
<reference evidence="9" key="1">
    <citation type="submission" date="2023-01" db="EMBL/GenBank/DDBJ databases">
        <title>The growth and conidiation of Purpureocillium lavendulum are regulated by nitrogen source and histone H3K14 acetylation.</title>
        <authorList>
            <person name="Tang P."/>
            <person name="Han J."/>
            <person name="Zhang C."/>
            <person name="Tang P."/>
            <person name="Qi F."/>
            <person name="Zhang K."/>
            <person name="Liang L."/>
        </authorList>
    </citation>
    <scope>NUCLEOTIDE SEQUENCE</scope>
    <source>
        <strain evidence="9">YMF1.00683</strain>
    </source>
</reference>
<dbReference type="AlphaFoldDB" id="A0AB34FA87"/>
<evidence type="ECO:0000259" key="8">
    <source>
        <dbReference type="Pfam" id="PF01120"/>
    </source>
</evidence>
<dbReference type="GO" id="GO:0016139">
    <property type="term" value="P:glycoside catabolic process"/>
    <property type="evidence" value="ECO:0007669"/>
    <property type="project" value="TreeGrafter"/>
</dbReference>
<dbReference type="PRINTS" id="PR00741">
    <property type="entry name" value="GLHYDRLASE29"/>
</dbReference>
<protein>
    <recommendedName>
        <fullName evidence="3">alpha-L-fucosidase</fullName>
        <ecNumber evidence="3">3.2.1.51</ecNumber>
    </recommendedName>
</protein>
<evidence type="ECO:0000256" key="6">
    <source>
        <dbReference type="ARBA" id="ARBA00023295"/>
    </source>
</evidence>
<keyword evidence="10" id="KW-1185">Reference proteome</keyword>
<evidence type="ECO:0000256" key="7">
    <source>
        <dbReference type="SAM" id="MobiDB-lite"/>
    </source>
</evidence>
<dbReference type="InterPro" id="IPR016286">
    <property type="entry name" value="FUC_metazoa-typ"/>
</dbReference>
<dbReference type="InterPro" id="IPR017853">
    <property type="entry name" value="GH"/>
</dbReference>
<dbReference type="EMBL" id="JAQHRD010000029">
    <property type="protein sequence ID" value="KAJ6436153.1"/>
    <property type="molecule type" value="Genomic_DNA"/>
</dbReference>
<comment type="function">
    <text evidence="1">Alpha-L-fucosidase is responsible for hydrolyzing the alpha-1,6-linked fucose joined to the reducing-end N-acetylglucosamine of the carbohydrate moieties of glycoproteins.</text>
</comment>
<evidence type="ECO:0000256" key="4">
    <source>
        <dbReference type="ARBA" id="ARBA00022729"/>
    </source>
</evidence>
<feature type="compositionally biased region" description="Low complexity" evidence="7">
    <location>
        <begin position="25"/>
        <end position="58"/>
    </location>
</feature>
<feature type="region of interest" description="Disordered" evidence="7">
    <location>
        <begin position="16"/>
        <end position="68"/>
    </location>
</feature>
<dbReference type="GO" id="GO:0006004">
    <property type="term" value="P:fucose metabolic process"/>
    <property type="evidence" value="ECO:0007669"/>
    <property type="project" value="InterPro"/>
</dbReference>
<sequence>MKDFGKFDFIWKAGLDGSRSVGHASGSKSDTTGSSSDTANNKSDAASSNGDAASGKSDTMNSKSDATNEIITRSDLEVVRVAKRARMAYKRRCGLPRAAGIHDTTITTQTAVLLGTARGGEPADEVTDSVVPEYTETSSIYDDRRHTNSIPFCLNLSFQQNPSIYVCGCPTMFDVIVKNTGTTWVVSQPYVAVTLKGNGLTTYRQGKITRLRPGDSTILELGVQTDSVHVNRTVNATAHWDDGGSCQDSTTFGFTASYGIPNYQANVASVSNHEAPNWYRDAKFGIFIHWGVYSVPAYGNGDDLAEWYWRNQENKNSAVYNHHRATYGENVVYDDFIANFTAANFKPKDWMDLISDAGAKYFVPTTKHHDGFALFNMSSSISNRNSVRLGPKRDLLGELFAAAKQYHPEIHRGTYFSIPEFFTPASPKNSGLGSSFYQGAPKNAYTSAEVPYTGFVQNDFVSGTQLPQMNILANDYSSELMWCDIGGVSMSDQFAANFFNKAFSENKPVVMNNRCGAVNGQKIPGDYDTPENNVNLNFDPKLWEVCRTMDPKSWGYRADTPDSAYMTPTTIVYTLLDAISKGGNLLLNIGPKPDGTIKEIMQTNLRAAGTWIKSHSESIFGTKYWPLGKGGSGNFRYTETDQAFYIHCLTKPSGSITITDPIPWMQGDKVTVVGGSKNGATISARASGNNIVLDVPQEISDADQYAWTFKITY</sequence>
<organism evidence="9 10">
    <name type="scientific">Purpureocillium lavendulum</name>
    <dbReference type="NCBI Taxonomy" id="1247861"/>
    <lineage>
        <taxon>Eukaryota</taxon>
        <taxon>Fungi</taxon>
        <taxon>Dikarya</taxon>
        <taxon>Ascomycota</taxon>
        <taxon>Pezizomycotina</taxon>
        <taxon>Sordariomycetes</taxon>
        <taxon>Hypocreomycetidae</taxon>
        <taxon>Hypocreales</taxon>
        <taxon>Ophiocordycipitaceae</taxon>
        <taxon>Purpureocillium</taxon>
    </lineage>
</organism>
<feature type="compositionally biased region" description="Polar residues" evidence="7">
    <location>
        <begin position="59"/>
        <end position="68"/>
    </location>
</feature>
<gene>
    <name evidence="9" type="primary">FUCA</name>
    <name evidence="9" type="ORF">O9K51_11327</name>
</gene>
<proteinExistence type="inferred from homology"/>
<comment type="similarity">
    <text evidence="2">Belongs to the glycosyl hydrolase 29 family.</text>
</comment>
<accession>A0AB34FA87</accession>
<dbReference type="GO" id="GO:0004560">
    <property type="term" value="F:alpha-L-fucosidase activity"/>
    <property type="evidence" value="ECO:0007669"/>
    <property type="project" value="UniProtKB-EC"/>
</dbReference>
<dbReference type="Gene3D" id="3.20.20.80">
    <property type="entry name" value="Glycosidases"/>
    <property type="match status" value="1"/>
</dbReference>
<name>A0AB34FA87_9HYPO</name>
<dbReference type="PANTHER" id="PTHR10030:SF37">
    <property type="entry name" value="ALPHA-L-FUCOSIDASE-RELATED"/>
    <property type="match status" value="1"/>
</dbReference>
<keyword evidence="6" id="KW-0326">Glycosidase</keyword>
<dbReference type="SMART" id="SM00812">
    <property type="entry name" value="Alpha_L_fucos"/>
    <property type="match status" value="1"/>
</dbReference>
<dbReference type="InterPro" id="IPR000933">
    <property type="entry name" value="Glyco_hydro_29"/>
</dbReference>
<comment type="caution">
    <text evidence="9">The sequence shown here is derived from an EMBL/GenBank/DDBJ whole genome shotgun (WGS) entry which is preliminary data.</text>
</comment>
<evidence type="ECO:0000313" key="9">
    <source>
        <dbReference type="EMBL" id="KAJ6436153.1"/>
    </source>
</evidence>
<dbReference type="Proteomes" id="UP001163105">
    <property type="component" value="Unassembled WGS sequence"/>
</dbReference>
<keyword evidence="5 9" id="KW-0378">Hydrolase</keyword>
<dbReference type="PANTHER" id="PTHR10030">
    <property type="entry name" value="ALPHA-L-FUCOSIDASE"/>
    <property type="match status" value="1"/>
</dbReference>
<keyword evidence="4" id="KW-0732">Signal</keyword>
<dbReference type="SUPFAM" id="SSF51445">
    <property type="entry name" value="(Trans)glycosidases"/>
    <property type="match status" value="1"/>
</dbReference>
<feature type="domain" description="Glycoside hydrolase family 29 N-terminal" evidence="8">
    <location>
        <begin position="262"/>
        <end position="617"/>
    </location>
</feature>